<feature type="compositionally biased region" description="Low complexity" evidence="1">
    <location>
        <begin position="1"/>
        <end position="21"/>
    </location>
</feature>
<feature type="region of interest" description="Disordered" evidence="1">
    <location>
        <begin position="62"/>
        <end position="82"/>
    </location>
</feature>
<feature type="non-terminal residue" evidence="2">
    <location>
        <position position="82"/>
    </location>
</feature>
<evidence type="ECO:0000256" key="1">
    <source>
        <dbReference type="SAM" id="MobiDB-lite"/>
    </source>
</evidence>
<comment type="caution">
    <text evidence="2">The sequence shown here is derived from an EMBL/GenBank/DDBJ whole genome shotgun (WGS) entry which is preliminary data.</text>
</comment>
<protein>
    <submittedName>
        <fullName evidence="2">Uncharacterized protein</fullName>
    </submittedName>
</protein>
<keyword evidence="3" id="KW-1185">Reference proteome</keyword>
<dbReference type="AlphaFoldDB" id="A0A4D9D1J4"/>
<reference evidence="2 3" key="1">
    <citation type="submission" date="2019-01" db="EMBL/GenBank/DDBJ databases">
        <title>Nuclear Genome Assembly of the Microalgal Biofuel strain Nannochloropsis salina CCMP1776.</title>
        <authorList>
            <person name="Hovde B."/>
        </authorList>
    </citation>
    <scope>NUCLEOTIDE SEQUENCE [LARGE SCALE GENOMIC DNA]</scope>
    <source>
        <strain evidence="2 3">CCMP1776</strain>
    </source>
</reference>
<accession>A0A4D9D1J4</accession>
<dbReference type="EMBL" id="SDOX01000100">
    <property type="protein sequence ID" value="TFJ82518.1"/>
    <property type="molecule type" value="Genomic_DNA"/>
</dbReference>
<dbReference type="Proteomes" id="UP000355283">
    <property type="component" value="Unassembled WGS sequence"/>
</dbReference>
<evidence type="ECO:0000313" key="2">
    <source>
        <dbReference type="EMBL" id="TFJ82518.1"/>
    </source>
</evidence>
<gene>
    <name evidence="2" type="ORF">NSK_006168</name>
</gene>
<feature type="region of interest" description="Disordered" evidence="1">
    <location>
        <begin position="1"/>
        <end position="35"/>
    </location>
</feature>
<sequence>MSNNSSSIINNSSSSTTNSTTHRQGTPIILPPPSRILASPLTLSTHTRACTPFLPRLPTTCTRMLGTITPPNPTPESEGEDS</sequence>
<evidence type="ECO:0000313" key="3">
    <source>
        <dbReference type="Proteomes" id="UP000355283"/>
    </source>
</evidence>
<name>A0A4D9D1J4_9STRA</name>
<organism evidence="2 3">
    <name type="scientific">Nannochloropsis salina CCMP1776</name>
    <dbReference type="NCBI Taxonomy" id="1027361"/>
    <lineage>
        <taxon>Eukaryota</taxon>
        <taxon>Sar</taxon>
        <taxon>Stramenopiles</taxon>
        <taxon>Ochrophyta</taxon>
        <taxon>Eustigmatophyceae</taxon>
        <taxon>Eustigmatales</taxon>
        <taxon>Monodopsidaceae</taxon>
        <taxon>Microchloropsis</taxon>
        <taxon>Microchloropsis salina</taxon>
    </lineage>
</organism>
<proteinExistence type="predicted"/>